<dbReference type="Proteomes" id="UP000184267">
    <property type="component" value="Unassembled WGS sequence"/>
</dbReference>
<dbReference type="EMBL" id="MNAD01001671">
    <property type="protein sequence ID" value="OJT02409.1"/>
    <property type="molecule type" value="Genomic_DNA"/>
</dbReference>
<feature type="region of interest" description="Disordered" evidence="1">
    <location>
        <begin position="187"/>
        <end position="220"/>
    </location>
</feature>
<reference evidence="2 3" key="1">
    <citation type="submission" date="2016-10" db="EMBL/GenBank/DDBJ databases">
        <title>Genome sequence of the basidiomycete white-rot fungus Trametes pubescens.</title>
        <authorList>
            <person name="Makela M.R."/>
            <person name="Granchi Z."/>
            <person name="Peng M."/>
            <person name="De Vries R.P."/>
            <person name="Grigoriev I."/>
            <person name="Riley R."/>
            <person name="Hilden K."/>
        </authorList>
    </citation>
    <scope>NUCLEOTIDE SEQUENCE [LARGE SCALE GENOMIC DNA]</scope>
    <source>
        <strain evidence="2 3">FBCC735</strain>
    </source>
</reference>
<dbReference type="STRING" id="154538.A0A1M2V465"/>
<sequence length="228" mass="25398">MAQDGASTEIYTSQNVAPLLTLSALRQLFVSSLFQVILDDAMLDEMSRAWPNIEDLRFNWHYCYRPHIRRPNGANYPKATLGGLLPLAQHCPHLTSLALAVDMHPTPDLDGQRPPVALCADYAPPLDMFDFTGSAFETGNAAAVAAFFSLVFPQIRGWSSGDTEWPEMCSLYRTFVDIRWQERGHARRGGTRPRSWRADSEESEHYSGDSDSSGGGWLQGDYVPMNGL</sequence>
<name>A0A1M2V465_TRAPU</name>
<comment type="caution">
    <text evidence="2">The sequence shown here is derived from an EMBL/GenBank/DDBJ whole genome shotgun (WGS) entry which is preliminary data.</text>
</comment>
<evidence type="ECO:0000313" key="3">
    <source>
        <dbReference type="Proteomes" id="UP000184267"/>
    </source>
</evidence>
<gene>
    <name evidence="2" type="ORF">TRAPUB_7062</name>
</gene>
<dbReference type="OrthoDB" id="2754214at2759"/>
<dbReference type="AlphaFoldDB" id="A0A1M2V465"/>
<keyword evidence="3" id="KW-1185">Reference proteome</keyword>
<accession>A0A1M2V465</accession>
<evidence type="ECO:0000256" key="1">
    <source>
        <dbReference type="SAM" id="MobiDB-lite"/>
    </source>
</evidence>
<protein>
    <recommendedName>
        <fullName evidence="4">F-box domain-containing protein</fullName>
    </recommendedName>
</protein>
<evidence type="ECO:0008006" key="4">
    <source>
        <dbReference type="Google" id="ProtNLM"/>
    </source>
</evidence>
<evidence type="ECO:0000313" key="2">
    <source>
        <dbReference type="EMBL" id="OJT02409.1"/>
    </source>
</evidence>
<feature type="compositionally biased region" description="Basic and acidic residues" evidence="1">
    <location>
        <begin position="196"/>
        <end position="208"/>
    </location>
</feature>
<organism evidence="2 3">
    <name type="scientific">Trametes pubescens</name>
    <name type="common">White-rot fungus</name>
    <dbReference type="NCBI Taxonomy" id="154538"/>
    <lineage>
        <taxon>Eukaryota</taxon>
        <taxon>Fungi</taxon>
        <taxon>Dikarya</taxon>
        <taxon>Basidiomycota</taxon>
        <taxon>Agaricomycotina</taxon>
        <taxon>Agaricomycetes</taxon>
        <taxon>Polyporales</taxon>
        <taxon>Polyporaceae</taxon>
        <taxon>Trametes</taxon>
    </lineage>
</organism>
<proteinExistence type="predicted"/>